<sequence>MGDWVDGLGNGVEGVVDSAQTGVGEAVNWGADRAADGLSAVGAGGLAEGVRDFGEGVNNRLGGDVAERELGESEDPKELIHGSPEALESRARHLRDFFRAFDSVGQGLRSLDSGGWQGEAGDAFRAKYGVRCGGRPRGRRRELPAGVSVPGCGTSPGSCGARPSAATPSTWPPAAWPSHRPM</sequence>
<feature type="region of interest" description="Disordered" evidence="1">
    <location>
        <begin position="137"/>
        <end position="182"/>
    </location>
</feature>
<proteinExistence type="predicted"/>
<reference evidence="3 4" key="1">
    <citation type="submission" date="2024-10" db="EMBL/GenBank/DDBJ databases">
        <title>The Natural Products Discovery Center: Release of the First 8490 Sequenced Strains for Exploring Actinobacteria Biosynthetic Diversity.</title>
        <authorList>
            <person name="Kalkreuter E."/>
            <person name="Kautsar S.A."/>
            <person name="Yang D."/>
            <person name="Bader C.D."/>
            <person name="Teijaro C.N."/>
            <person name="Fluegel L."/>
            <person name="Davis C.M."/>
            <person name="Simpson J.R."/>
            <person name="Lauterbach L."/>
            <person name="Steele A.D."/>
            <person name="Gui C."/>
            <person name="Meng S."/>
            <person name="Li G."/>
            <person name="Viehrig K."/>
            <person name="Ye F."/>
            <person name="Su P."/>
            <person name="Kiefer A.F."/>
            <person name="Nichols A."/>
            <person name="Cepeda A.J."/>
            <person name="Yan W."/>
            <person name="Fan B."/>
            <person name="Jiang Y."/>
            <person name="Adhikari A."/>
            <person name="Zheng C.-J."/>
            <person name="Schuster L."/>
            <person name="Cowan T.M."/>
            <person name="Smanski M.J."/>
            <person name="Chevrette M.G."/>
            <person name="De Carvalho L.P.S."/>
            <person name="Shen B."/>
        </authorList>
    </citation>
    <scope>NUCLEOTIDE SEQUENCE [LARGE SCALE GENOMIC DNA]</scope>
    <source>
        <strain evidence="3 4">NPDC001390</strain>
    </source>
</reference>
<gene>
    <name evidence="3" type="ORF">ACFY1D_23940</name>
</gene>
<dbReference type="RefSeq" id="WP_387889260.1">
    <property type="nucleotide sequence ID" value="NZ_JBIAWJ010000013.1"/>
</dbReference>
<dbReference type="Pfam" id="PF21725">
    <property type="entry name" value="T7SS_signal"/>
    <property type="match status" value="1"/>
</dbReference>
<name>A0ABW6ULX4_9ACTN</name>
<protein>
    <submittedName>
        <fullName evidence="3">WXG100 family type VII secretion target</fullName>
    </submittedName>
</protein>
<dbReference type="InterPro" id="IPR049082">
    <property type="entry name" value="T7SS_signal"/>
</dbReference>
<keyword evidence="4" id="KW-1185">Reference proteome</keyword>
<dbReference type="Proteomes" id="UP001602058">
    <property type="component" value="Unassembled WGS sequence"/>
</dbReference>
<evidence type="ECO:0000313" key="3">
    <source>
        <dbReference type="EMBL" id="MFF4524446.1"/>
    </source>
</evidence>
<comment type="caution">
    <text evidence="3">The sequence shown here is derived from an EMBL/GenBank/DDBJ whole genome shotgun (WGS) entry which is preliminary data.</text>
</comment>
<accession>A0ABW6ULX4</accession>
<evidence type="ECO:0000313" key="4">
    <source>
        <dbReference type="Proteomes" id="UP001602058"/>
    </source>
</evidence>
<feature type="domain" description="Putative T7SS secretion signal" evidence="2">
    <location>
        <begin position="13"/>
        <end position="130"/>
    </location>
</feature>
<evidence type="ECO:0000259" key="2">
    <source>
        <dbReference type="Pfam" id="PF21725"/>
    </source>
</evidence>
<organism evidence="3 4">
    <name type="scientific">Streptomyces bluensis</name>
    <dbReference type="NCBI Taxonomy" id="33897"/>
    <lineage>
        <taxon>Bacteria</taxon>
        <taxon>Bacillati</taxon>
        <taxon>Actinomycetota</taxon>
        <taxon>Actinomycetes</taxon>
        <taxon>Kitasatosporales</taxon>
        <taxon>Streptomycetaceae</taxon>
        <taxon>Streptomyces</taxon>
    </lineage>
</organism>
<evidence type="ECO:0000256" key="1">
    <source>
        <dbReference type="SAM" id="MobiDB-lite"/>
    </source>
</evidence>
<dbReference type="EMBL" id="JBIAWJ010000013">
    <property type="protein sequence ID" value="MFF4524446.1"/>
    <property type="molecule type" value="Genomic_DNA"/>
</dbReference>